<evidence type="ECO:0000256" key="5">
    <source>
        <dbReference type="ARBA" id="ARBA00022839"/>
    </source>
</evidence>
<feature type="domain" description="RecJ OB" evidence="9">
    <location>
        <begin position="465"/>
        <end position="567"/>
    </location>
</feature>
<dbReference type="Proteomes" id="UP000295830">
    <property type="component" value="Unassembled WGS sequence"/>
</dbReference>
<feature type="coiled-coil region" evidence="6">
    <location>
        <begin position="305"/>
        <end position="339"/>
    </location>
</feature>
<evidence type="ECO:0000313" key="10">
    <source>
        <dbReference type="EMBL" id="TDT38494.1"/>
    </source>
</evidence>
<evidence type="ECO:0000259" key="9">
    <source>
        <dbReference type="Pfam" id="PF17768"/>
    </source>
</evidence>
<feature type="domain" description="DHHA1" evidence="8">
    <location>
        <begin position="357"/>
        <end position="452"/>
    </location>
</feature>
<dbReference type="Pfam" id="PF01368">
    <property type="entry name" value="DHH"/>
    <property type="match status" value="1"/>
</dbReference>
<dbReference type="GO" id="GO:0008409">
    <property type="term" value="F:5'-3' exonuclease activity"/>
    <property type="evidence" value="ECO:0007669"/>
    <property type="project" value="InterPro"/>
</dbReference>
<evidence type="ECO:0000259" key="8">
    <source>
        <dbReference type="Pfam" id="PF02272"/>
    </source>
</evidence>
<dbReference type="GO" id="GO:0006281">
    <property type="term" value="P:DNA repair"/>
    <property type="evidence" value="ECO:0007669"/>
    <property type="project" value="InterPro"/>
</dbReference>
<reference evidence="10 11" key="1">
    <citation type="submission" date="2019-03" db="EMBL/GenBank/DDBJ databases">
        <title>Genomic Encyclopedia of Type Strains, Phase IV (KMG-IV): sequencing the most valuable type-strain genomes for metagenomic binning, comparative biology and taxonomic classification.</title>
        <authorList>
            <person name="Goeker M."/>
        </authorList>
    </citation>
    <scope>NUCLEOTIDE SEQUENCE [LARGE SCALE GENOMIC DNA]</scope>
    <source>
        <strain evidence="10 11">DSM 15505</strain>
    </source>
</reference>
<dbReference type="Pfam" id="PF17768">
    <property type="entry name" value="RecJ_OB"/>
    <property type="match status" value="1"/>
</dbReference>
<organism evidence="10 11">
    <name type="scientific">Halospina denitrificans</name>
    <dbReference type="NCBI Taxonomy" id="332522"/>
    <lineage>
        <taxon>Bacteria</taxon>
        <taxon>Pseudomonadati</taxon>
        <taxon>Pseudomonadota</taxon>
        <taxon>Gammaproteobacteria</taxon>
        <taxon>Halospina</taxon>
    </lineage>
</organism>
<dbReference type="OrthoDB" id="9809852at2"/>
<proteinExistence type="inferred from homology"/>
<dbReference type="FunFam" id="3.90.1640.30:FF:000001">
    <property type="entry name" value="Single-stranded-DNA-specific exonuclease RecJ"/>
    <property type="match status" value="1"/>
</dbReference>
<evidence type="ECO:0000256" key="1">
    <source>
        <dbReference type="ARBA" id="ARBA00005915"/>
    </source>
</evidence>
<evidence type="ECO:0000256" key="6">
    <source>
        <dbReference type="SAM" id="Coils"/>
    </source>
</evidence>
<dbReference type="RefSeq" id="WP_133736712.1">
    <property type="nucleotide sequence ID" value="NZ_SOAX01000006.1"/>
</dbReference>
<dbReference type="AlphaFoldDB" id="A0A4R7JLH2"/>
<dbReference type="NCBIfam" id="TIGR00644">
    <property type="entry name" value="recJ"/>
    <property type="match status" value="1"/>
</dbReference>
<keyword evidence="6" id="KW-0175">Coiled coil</keyword>
<dbReference type="InterPro" id="IPR051673">
    <property type="entry name" value="SSDNA_exonuclease_RecJ"/>
</dbReference>
<dbReference type="InterPro" id="IPR038763">
    <property type="entry name" value="DHH_sf"/>
</dbReference>
<comment type="similarity">
    <text evidence="1">Belongs to the RecJ family.</text>
</comment>
<dbReference type="Gene3D" id="3.90.1640.30">
    <property type="match status" value="1"/>
</dbReference>
<evidence type="ECO:0000256" key="3">
    <source>
        <dbReference type="ARBA" id="ARBA00022722"/>
    </source>
</evidence>
<dbReference type="InterPro" id="IPR041122">
    <property type="entry name" value="RecJ_OB"/>
</dbReference>
<name>A0A4R7JLH2_9GAMM</name>
<dbReference type="Pfam" id="PF02272">
    <property type="entry name" value="DHHA1"/>
    <property type="match status" value="1"/>
</dbReference>
<evidence type="ECO:0000256" key="4">
    <source>
        <dbReference type="ARBA" id="ARBA00022801"/>
    </source>
</evidence>
<feature type="domain" description="DDH" evidence="7">
    <location>
        <begin position="71"/>
        <end position="230"/>
    </location>
</feature>
<accession>A0A4R7JLH2</accession>
<dbReference type="EMBL" id="SOAX01000006">
    <property type="protein sequence ID" value="TDT38494.1"/>
    <property type="molecule type" value="Genomic_DNA"/>
</dbReference>
<keyword evidence="11" id="KW-1185">Reference proteome</keyword>
<dbReference type="PANTHER" id="PTHR30255">
    <property type="entry name" value="SINGLE-STRANDED-DNA-SPECIFIC EXONUCLEASE RECJ"/>
    <property type="match status" value="1"/>
</dbReference>
<dbReference type="InterPro" id="IPR004610">
    <property type="entry name" value="RecJ"/>
</dbReference>
<dbReference type="GO" id="GO:0003676">
    <property type="term" value="F:nucleic acid binding"/>
    <property type="evidence" value="ECO:0007669"/>
    <property type="project" value="InterPro"/>
</dbReference>
<keyword evidence="4" id="KW-0378">Hydrolase</keyword>
<comment type="caution">
    <text evidence="10">The sequence shown here is derived from an EMBL/GenBank/DDBJ whole genome shotgun (WGS) entry which is preliminary data.</text>
</comment>
<dbReference type="SUPFAM" id="SSF64182">
    <property type="entry name" value="DHH phosphoesterases"/>
    <property type="match status" value="1"/>
</dbReference>
<dbReference type="InterPro" id="IPR003156">
    <property type="entry name" value="DHHA1_dom"/>
</dbReference>
<evidence type="ECO:0000259" key="7">
    <source>
        <dbReference type="Pfam" id="PF01368"/>
    </source>
</evidence>
<dbReference type="GO" id="GO:0006310">
    <property type="term" value="P:DNA recombination"/>
    <property type="evidence" value="ECO:0007669"/>
    <property type="project" value="InterPro"/>
</dbReference>
<dbReference type="PANTHER" id="PTHR30255:SF2">
    <property type="entry name" value="SINGLE-STRANDED-DNA-SPECIFIC EXONUCLEASE RECJ"/>
    <property type="match status" value="1"/>
</dbReference>
<dbReference type="InterPro" id="IPR001667">
    <property type="entry name" value="DDH_dom"/>
</dbReference>
<protein>
    <recommendedName>
        <fullName evidence="2">Single-stranded-DNA-specific exonuclease RecJ</fullName>
    </recommendedName>
</protein>
<evidence type="ECO:0000313" key="11">
    <source>
        <dbReference type="Proteomes" id="UP000295830"/>
    </source>
</evidence>
<keyword evidence="3" id="KW-0540">Nuclease</keyword>
<keyword evidence="5 10" id="KW-0269">Exonuclease</keyword>
<dbReference type="Gene3D" id="3.10.310.30">
    <property type="match status" value="1"/>
</dbReference>
<sequence>MRKTLVPRSVPPEALAGEDLHPLLRRLYAARGITSASELNYQLGALAHPQQLRDVDRAARYLMGAIEAGQRILVVGDFDADGATSTAVSILGLGMLGARHLDYRVPSRFTDGYGLTPGIIDSLRDEGRLPDLLLTVDNGISAHEGVTAAREAGIEVVVTDHHLPGEALPDASAIVNPNQPGCEFPSSGTAGVAVVFYVLSALRSLQRDAGWFGEKEPSLGALLDLVALGTVADVVPLDHNNRVLVEQGLKRIRARRMRPGIRALLDIAGRDPETIQASDLGFTVGPRLNAAGRLDDMSVGIECLLAEEEHRAYELARELDALNRERRSIETGMKEEAEKAVETLSLDGDELPGALCLFDETWHQGVIGLLASRLKEKFHRPVIAFALDDDGDLKGSARSIPGLHIRDLLATLDTREPGLLTRYGGHAMAAGMSLARNQLDRFRSTLNTLIEERTEPELFAPEIHTDGELEPDHMTLDTARLIASAGPWGQGFPEPVFSGDFRLVEQRVVGERHLKVLIQVPGVDRLVDGIAFNVDTTVWPTRGEWARLAYQLDVNRYKGRERLQFRVIYLEALGE</sequence>
<evidence type="ECO:0000256" key="2">
    <source>
        <dbReference type="ARBA" id="ARBA00019841"/>
    </source>
</evidence>
<gene>
    <name evidence="10" type="ORF">DES49_2471</name>
</gene>